<dbReference type="CDD" id="cd01335">
    <property type="entry name" value="Radical_SAM"/>
    <property type="match status" value="1"/>
</dbReference>
<dbReference type="PATRIC" id="fig|1432052.3.peg.5064"/>
<feature type="domain" description="Radical SAM core" evidence="5">
    <location>
        <begin position="145"/>
        <end position="369"/>
    </location>
</feature>
<dbReference type="Proteomes" id="UP000095003">
    <property type="component" value="Unassembled WGS sequence"/>
</dbReference>
<dbReference type="SFLD" id="SFLDG01386">
    <property type="entry name" value="main_SPASM_domain-containing"/>
    <property type="match status" value="1"/>
</dbReference>
<name>A0A1E3AND3_9FIRM</name>
<dbReference type="InterPro" id="IPR050377">
    <property type="entry name" value="Radical_SAM_PqqE_MftC-like"/>
</dbReference>
<gene>
    <name evidence="6" type="primary">pqqE</name>
    <name evidence="6" type="ORF">BEH84_04567</name>
</gene>
<dbReference type="GO" id="GO:0006783">
    <property type="term" value="P:heme biosynthetic process"/>
    <property type="evidence" value="ECO:0007669"/>
    <property type="project" value="TreeGrafter"/>
</dbReference>
<dbReference type="GO" id="GO:0046872">
    <property type="term" value="F:metal ion binding"/>
    <property type="evidence" value="ECO:0007669"/>
    <property type="project" value="UniProtKB-KW"/>
</dbReference>
<dbReference type="InterPro" id="IPR007197">
    <property type="entry name" value="rSAM"/>
</dbReference>
<reference evidence="6 7" key="1">
    <citation type="submission" date="2016-07" db="EMBL/GenBank/DDBJ databases">
        <title>Characterization of isolates of Eisenbergiella tayi derived from blood cultures, using whole genome sequencing.</title>
        <authorList>
            <person name="Burdz T."/>
            <person name="Wiebe D."/>
            <person name="Huynh C."/>
            <person name="Bernard K."/>
        </authorList>
    </citation>
    <scope>NUCLEOTIDE SEQUENCE [LARGE SCALE GENOMIC DNA]</scope>
    <source>
        <strain evidence="6 7">NML 120489</strain>
    </source>
</reference>
<dbReference type="RefSeq" id="WP_009250209.1">
    <property type="nucleotide sequence ID" value="NZ_MCGI01000004.1"/>
</dbReference>
<comment type="caution">
    <text evidence="6">The sequence shown here is derived from an EMBL/GenBank/DDBJ whole genome shotgun (WGS) entry which is preliminary data.</text>
</comment>
<keyword evidence="3" id="KW-0408">Iron</keyword>
<dbReference type="AlphaFoldDB" id="A0A1E3AND3"/>
<evidence type="ECO:0000313" key="7">
    <source>
        <dbReference type="Proteomes" id="UP000095003"/>
    </source>
</evidence>
<evidence type="ECO:0000256" key="3">
    <source>
        <dbReference type="ARBA" id="ARBA00023004"/>
    </source>
</evidence>
<dbReference type="InterPro" id="IPR023885">
    <property type="entry name" value="4Fe4S-binding_SPASM_dom"/>
</dbReference>
<dbReference type="Pfam" id="PF04055">
    <property type="entry name" value="Radical_SAM"/>
    <property type="match status" value="1"/>
</dbReference>
<dbReference type="CDD" id="cd21109">
    <property type="entry name" value="SPASM"/>
    <property type="match status" value="1"/>
</dbReference>
<dbReference type="SFLD" id="SFLDS00029">
    <property type="entry name" value="Radical_SAM"/>
    <property type="match status" value="1"/>
</dbReference>
<accession>A0A1E3AND3</accession>
<keyword evidence="1" id="KW-0949">S-adenosyl-L-methionine</keyword>
<dbReference type="GO" id="GO:0003824">
    <property type="term" value="F:catalytic activity"/>
    <property type="evidence" value="ECO:0007669"/>
    <property type="project" value="InterPro"/>
</dbReference>
<evidence type="ECO:0000256" key="2">
    <source>
        <dbReference type="ARBA" id="ARBA00022723"/>
    </source>
</evidence>
<dbReference type="SFLD" id="SFLDG01067">
    <property type="entry name" value="SPASM/twitch_domain_containing"/>
    <property type="match status" value="1"/>
</dbReference>
<dbReference type="Gene3D" id="3.20.20.70">
    <property type="entry name" value="Aldolase class I"/>
    <property type="match status" value="1"/>
</dbReference>
<organism evidence="6 7">
    <name type="scientific">Eisenbergiella tayi</name>
    <dbReference type="NCBI Taxonomy" id="1432052"/>
    <lineage>
        <taxon>Bacteria</taxon>
        <taxon>Bacillati</taxon>
        <taxon>Bacillota</taxon>
        <taxon>Clostridia</taxon>
        <taxon>Lachnospirales</taxon>
        <taxon>Lachnospiraceae</taxon>
        <taxon>Eisenbergiella</taxon>
    </lineage>
</organism>
<evidence type="ECO:0000313" key="6">
    <source>
        <dbReference type="EMBL" id="ODM10198.1"/>
    </source>
</evidence>
<dbReference type="InterPro" id="IPR058240">
    <property type="entry name" value="rSAM_sf"/>
</dbReference>
<dbReference type="GO" id="GO:0051536">
    <property type="term" value="F:iron-sulfur cluster binding"/>
    <property type="evidence" value="ECO:0007669"/>
    <property type="project" value="UniProtKB-KW"/>
</dbReference>
<evidence type="ECO:0000259" key="5">
    <source>
        <dbReference type="PROSITE" id="PS51918"/>
    </source>
</evidence>
<dbReference type="Pfam" id="PF13186">
    <property type="entry name" value="SPASM"/>
    <property type="match status" value="1"/>
</dbReference>
<dbReference type="PANTHER" id="PTHR11228:SF7">
    <property type="entry name" value="PQQA PEPTIDE CYCLASE"/>
    <property type="match status" value="1"/>
</dbReference>
<dbReference type="PANTHER" id="PTHR11228">
    <property type="entry name" value="RADICAL SAM DOMAIN PROTEIN"/>
    <property type="match status" value="1"/>
</dbReference>
<dbReference type="EMBL" id="MCGI01000004">
    <property type="protein sequence ID" value="ODM10198.1"/>
    <property type="molecule type" value="Genomic_DNA"/>
</dbReference>
<protein>
    <submittedName>
        <fullName evidence="6">Coenzyme PQQ synthesis protein E</fullName>
    </submittedName>
</protein>
<sequence length="486" mass="53715">MGILHKAAQYRAYKEGVVHATLNPKGPGSVRIHLIPPKWRLFSNAPYVMILNGYYILPLGYSWAILLGSFIGEVNKFEGEPIDEKHMEQIMDRAAARTRRVYYVKEEELRADLQEILTMLYGVARGEEPSGDIEPLSLREYARNMTAPHRMDLMISSMLDEGGNWNCSLKCRNCYAAGQPAAGGKELSTQEWYEIIDRCRRAGICQLTFTGGEPTMRSDLAELVRHARWFVTRLNTNGAMLTGELCEALYEASLDSVQITLYSGDAGIHNRLVGAELPGSTGNWEKTAAGLENALKAGLNVSVNTPLCRENMDYIRTLAFLNRAGVRYVTCSGLIETGKAESGDSQLTVEEMNSLLREAIAFCSQHGMELSFTSPGRADKKVLEELGIAVPMCGACLSNMAVAPDGSVVPCQSWLGEGAALGNMRKDSWKKIWNHPSCKAIREMSEEEALYCPLRREKTAEGKEALISGKPMRTEKKKTIISGKAV</sequence>
<keyword evidence="2" id="KW-0479">Metal-binding</keyword>
<proteinExistence type="predicted"/>
<evidence type="ECO:0000256" key="4">
    <source>
        <dbReference type="ARBA" id="ARBA00023014"/>
    </source>
</evidence>
<dbReference type="PROSITE" id="PS51918">
    <property type="entry name" value="RADICAL_SAM"/>
    <property type="match status" value="1"/>
</dbReference>
<dbReference type="InterPro" id="IPR013785">
    <property type="entry name" value="Aldolase_TIM"/>
</dbReference>
<evidence type="ECO:0000256" key="1">
    <source>
        <dbReference type="ARBA" id="ARBA00022691"/>
    </source>
</evidence>
<keyword evidence="4" id="KW-0411">Iron-sulfur</keyword>
<dbReference type="SUPFAM" id="SSF102114">
    <property type="entry name" value="Radical SAM enzymes"/>
    <property type="match status" value="1"/>
</dbReference>